<dbReference type="Proteomes" id="UP000504603">
    <property type="component" value="Unplaced"/>
</dbReference>
<feature type="domain" description="Glycolipid transfer protein" evidence="4">
    <location>
        <begin position="49"/>
        <end position="186"/>
    </location>
</feature>
<dbReference type="GO" id="GO:0005829">
    <property type="term" value="C:cytosol"/>
    <property type="evidence" value="ECO:0007669"/>
    <property type="project" value="TreeGrafter"/>
</dbReference>
<keyword evidence="2" id="KW-0813">Transport</keyword>
<proteinExistence type="inferred from homology"/>
<protein>
    <submittedName>
        <fullName evidence="6">ACD11 homolog protein</fullName>
    </submittedName>
</protein>
<dbReference type="FunFam" id="1.10.3520.10:FF:000005">
    <property type="entry name" value="Accelerated cell death 11"/>
    <property type="match status" value="1"/>
</dbReference>
<dbReference type="Pfam" id="PF08718">
    <property type="entry name" value="GLTP"/>
    <property type="match status" value="1"/>
</dbReference>
<evidence type="ECO:0000313" key="5">
    <source>
        <dbReference type="Proteomes" id="UP000504603"/>
    </source>
</evidence>
<organism evidence="5 6">
    <name type="scientific">Momordica charantia</name>
    <name type="common">Bitter gourd</name>
    <name type="synonym">Balsam pear</name>
    <dbReference type="NCBI Taxonomy" id="3673"/>
    <lineage>
        <taxon>Eukaryota</taxon>
        <taxon>Viridiplantae</taxon>
        <taxon>Streptophyta</taxon>
        <taxon>Embryophyta</taxon>
        <taxon>Tracheophyta</taxon>
        <taxon>Spermatophyta</taxon>
        <taxon>Magnoliopsida</taxon>
        <taxon>eudicotyledons</taxon>
        <taxon>Gunneridae</taxon>
        <taxon>Pentapetalae</taxon>
        <taxon>rosids</taxon>
        <taxon>fabids</taxon>
        <taxon>Cucurbitales</taxon>
        <taxon>Cucurbitaceae</taxon>
        <taxon>Momordiceae</taxon>
        <taxon>Momordica</taxon>
    </lineage>
</organism>
<name>A0A6J1D9Q2_MOMCH</name>
<dbReference type="OrthoDB" id="116883at2759"/>
<dbReference type="GO" id="GO:1902388">
    <property type="term" value="F:ceramide 1-phosphate transfer activity"/>
    <property type="evidence" value="ECO:0007669"/>
    <property type="project" value="TreeGrafter"/>
</dbReference>
<keyword evidence="3" id="KW-0445">Lipid transport</keyword>
<evidence type="ECO:0000256" key="1">
    <source>
        <dbReference type="ARBA" id="ARBA00007148"/>
    </source>
</evidence>
<dbReference type="GO" id="GO:0016020">
    <property type="term" value="C:membrane"/>
    <property type="evidence" value="ECO:0007669"/>
    <property type="project" value="TreeGrafter"/>
</dbReference>
<sequence length="222" mass="24567">MYNGGGDCGGGLCARIVMASSSPLTAIADSFEGLAKLVGSLKEPSQELRLDALCDACSLVSVLFGSLGLAFKFAELEYVSKVRDLAEASKKHETLHKILDDDIANDTVKTPGSHTRNLRRVRQGLDLVRALFQQFMSTDDYSLREAASTAYTQVCAPYHTWTVRTAVSAGMYTLPTREQLLLKLNETNQSAEKKMKRYIDASSPVIEYIDKLYISRKISLDW</sequence>
<dbReference type="AlphaFoldDB" id="A0A6J1D9Q2"/>
<reference evidence="6" key="1">
    <citation type="submission" date="2025-08" db="UniProtKB">
        <authorList>
            <consortium name="RefSeq"/>
        </authorList>
    </citation>
    <scope>IDENTIFICATION</scope>
    <source>
        <strain evidence="6">OHB3-1</strain>
    </source>
</reference>
<dbReference type="KEGG" id="mcha:111018661"/>
<dbReference type="PANTHER" id="PTHR10219">
    <property type="entry name" value="GLYCOLIPID TRANSFER PROTEIN-RELATED"/>
    <property type="match status" value="1"/>
</dbReference>
<dbReference type="GO" id="GO:1902387">
    <property type="term" value="F:ceramide 1-phosphate binding"/>
    <property type="evidence" value="ECO:0007669"/>
    <property type="project" value="TreeGrafter"/>
</dbReference>
<dbReference type="GeneID" id="111018661"/>
<dbReference type="Gene3D" id="1.10.3520.10">
    <property type="entry name" value="Glycolipid transfer protein"/>
    <property type="match status" value="1"/>
</dbReference>
<dbReference type="InterPro" id="IPR036497">
    <property type="entry name" value="GLTP_sf"/>
</dbReference>
<evidence type="ECO:0000313" key="6">
    <source>
        <dbReference type="RefSeq" id="XP_022150543.1"/>
    </source>
</evidence>
<keyword evidence="5" id="KW-1185">Reference proteome</keyword>
<dbReference type="PANTHER" id="PTHR10219:SF28">
    <property type="entry name" value="ACD11 HOMOLOG PROTEIN"/>
    <property type="match status" value="1"/>
</dbReference>
<dbReference type="RefSeq" id="XP_022150543.1">
    <property type="nucleotide sequence ID" value="XM_022294851.1"/>
</dbReference>
<evidence type="ECO:0000256" key="2">
    <source>
        <dbReference type="ARBA" id="ARBA00022448"/>
    </source>
</evidence>
<comment type="similarity">
    <text evidence="1">Belongs to the GLTP family.</text>
</comment>
<dbReference type="InterPro" id="IPR014830">
    <property type="entry name" value="Glycolipid_transfer_prot_dom"/>
</dbReference>
<accession>A0A6J1D9Q2</accession>
<evidence type="ECO:0000259" key="4">
    <source>
        <dbReference type="Pfam" id="PF08718"/>
    </source>
</evidence>
<evidence type="ECO:0000256" key="3">
    <source>
        <dbReference type="ARBA" id="ARBA00023055"/>
    </source>
</evidence>
<gene>
    <name evidence="6" type="primary">LOC111018661</name>
</gene>
<dbReference type="SUPFAM" id="SSF110004">
    <property type="entry name" value="Glycolipid transfer protein, GLTP"/>
    <property type="match status" value="1"/>
</dbReference>